<feature type="transmembrane region" description="Helical" evidence="2">
    <location>
        <begin position="105"/>
        <end position="126"/>
    </location>
</feature>
<feature type="transmembrane region" description="Helical" evidence="2">
    <location>
        <begin position="146"/>
        <end position="169"/>
    </location>
</feature>
<evidence type="ECO:0000313" key="4">
    <source>
        <dbReference type="Proteomes" id="UP000198403"/>
    </source>
</evidence>
<name>A0A238VQ59_9ACTN</name>
<feature type="region of interest" description="Disordered" evidence="1">
    <location>
        <begin position="1"/>
        <end position="94"/>
    </location>
</feature>
<keyword evidence="2" id="KW-1133">Transmembrane helix</keyword>
<keyword evidence="4" id="KW-1185">Reference proteome</keyword>
<dbReference type="RefSeq" id="WP_089335508.1">
    <property type="nucleotide sequence ID" value="NZ_FZNO01000004.1"/>
</dbReference>
<evidence type="ECO:0000256" key="2">
    <source>
        <dbReference type="SAM" id="Phobius"/>
    </source>
</evidence>
<organism evidence="3 4">
    <name type="scientific">Blastococcus mobilis</name>
    <dbReference type="NCBI Taxonomy" id="1938746"/>
    <lineage>
        <taxon>Bacteria</taxon>
        <taxon>Bacillati</taxon>
        <taxon>Actinomycetota</taxon>
        <taxon>Actinomycetes</taxon>
        <taxon>Geodermatophilales</taxon>
        <taxon>Geodermatophilaceae</taxon>
        <taxon>Blastococcus</taxon>
    </lineage>
</organism>
<feature type="compositionally biased region" description="Low complexity" evidence="1">
    <location>
        <begin position="16"/>
        <end position="28"/>
    </location>
</feature>
<reference evidence="3 4" key="1">
    <citation type="submission" date="2017-06" db="EMBL/GenBank/DDBJ databases">
        <authorList>
            <person name="Kim H.J."/>
            <person name="Triplett B.A."/>
        </authorList>
    </citation>
    <scope>NUCLEOTIDE SEQUENCE [LARGE SCALE GENOMIC DNA]</scope>
    <source>
        <strain evidence="3 4">DSM 44272</strain>
    </source>
</reference>
<feature type="compositionally biased region" description="Low complexity" evidence="1">
    <location>
        <begin position="65"/>
        <end position="82"/>
    </location>
</feature>
<dbReference type="OrthoDB" id="5191398at2"/>
<dbReference type="Proteomes" id="UP000198403">
    <property type="component" value="Unassembled WGS sequence"/>
</dbReference>
<gene>
    <name evidence="3" type="ORF">SAMN06272737_104102</name>
</gene>
<accession>A0A238VQ59</accession>
<keyword evidence="2" id="KW-0812">Transmembrane</keyword>
<proteinExistence type="predicted"/>
<feature type="transmembrane region" description="Helical" evidence="2">
    <location>
        <begin position="181"/>
        <end position="202"/>
    </location>
</feature>
<dbReference type="EMBL" id="FZNO01000004">
    <property type="protein sequence ID" value="SNR36348.1"/>
    <property type="molecule type" value="Genomic_DNA"/>
</dbReference>
<keyword evidence="2" id="KW-0472">Membrane</keyword>
<sequence>MTSGQGGPYGDPPQQPDQGGQPQGWNAPPQQPGQGGPPQGWNAPPQQPGQGGPPQGWNAPPPQPQYGQQPPYGQQYPGYAPAPSAPTGYGAPPAMERPTTVRAGIGALVASLVLGVIAAIVSFSDIDTLIGQQLEVNTDPALTEEVIRSGIVIGAIVTLIFVGLQILFLWFAWKGRNWARIVIWVLGGLSVVFGLAGSAAGGPQSTGFLTSLGWFQLLLTAAGIVLLALKPSNEWYRFRGWQRANGQG</sequence>
<dbReference type="AlphaFoldDB" id="A0A238VQ59"/>
<feature type="transmembrane region" description="Helical" evidence="2">
    <location>
        <begin position="208"/>
        <end position="229"/>
    </location>
</feature>
<protein>
    <submittedName>
        <fullName evidence="3">Uncharacterized protein</fullName>
    </submittedName>
</protein>
<evidence type="ECO:0000256" key="1">
    <source>
        <dbReference type="SAM" id="MobiDB-lite"/>
    </source>
</evidence>
<evidence type="ECO:0000313" key="3">
    <source>
        <dbReference type="EMBL" id="SNR36348.1"/>
    </source>
</evidence>